<feature type="region of interest" description="Disordered" evidence="9">
    <location>
        <begin position="389"/>
        <end position="520"/>
    </location>
</feature>
<feature type="compositionally biased region" description="Low complexity" evidence="9">
    <location>
        <begin position="508"/>
        <end position="517"/>
    </location>
</feature>
<dbReference type="STRING" id="1157962.A0A250WXB9"/>
<keyword evidence="2" id="KW-0808">Transferase</keyword>
<keyword evidence="1" id="KW-0723">Serine/threonine-protein kinase</keyword>
<evidence type="ECO:0000256" key="3">
    <source>
        <dbReference type="ARBA" id="ARBA00022741"/>
    </source>
</evidence>
<evidence type="ECO:0000256" key="6">
    <source>
        <dbReference type="PIRSR" id="PIRSR630616-1"/>
    </source>
</evidence>
<evidence type="ECO:0000313" key="11">
    <source>
        <dbReference type="EMBL" id="GAX75483.1"/>
    </source>
</evidence>
<comment type="caution">
    <text evidence="11">The sequence shown here is derived from an EMBL/GenBank/DDBJ whole genome shotgun (WGS) entry which is preliminary data.</text>
</comment>
<feature type="compositionally biased region" description="Polar residues" evidence="9">
    <location>
        <begin position="456"/>
        <end position="475"/>
    </location>
</feature>
<evidence type="ECO:0000259" key="10">
    <source>
        <dbReference type="PROSITE" id="PS50011"/>
    </source>
</evidence>
<evidence type="ECO:0000256" key="7">
    <source>
        <dbReference type="PIRSR" id="PIRSR630616-2"/>
    </source>
</evidence>
<feature type="active site" description="Proton acceptor" evidence="6">
    <location>
        <position position="176"/>
    </location>
</feature>
<dbReference type="InterPro" id="IPR008271">
    <property type="entry name" value="Ser/Thr_kinase_AS"/>
</dbReference>
<evidence type="ECO:0000256" key="5">
    <source>
        <dbReference type="ARBA" id="ARBA00022840"/>
    </source>
</evidence>
<feature type="compositionally biased region" description="Polar residues" evidence="9">
    <location>
        <begin position="498"/>
        <end position="507"/>
    </location>
</feature>
<dbReference type="PANTHER" id="PTHR24350">
    <property type="entry name" value="SERINE/THREONINE-PROTEIN KINASE IAL-RELATED"/>
    <property type="match status" value="1"/>
</dbReference>
<sequence>MTAFAIVNQQAPSGKEIVNYVDVEDPFTTRITELSSWDPLSAQARAYSLCNFTHQVDIYNGSVASVSKAVDSTTGSPVVIKVYHKNKMQQKHHHKLIREIECMQRMAGPYVTQLYNIFQDTQCVCLVMELCEAGDLFKTLMRHGGRLPEHVVCVEYIVPLLRVLEKMHSLGFMHRDIKPENIFLKGNQTSMRLGDFGLAIDWNKEIPFSRSGTLDYMAPEVLVNPATQLQESASVTLNDLTAKNIRPFCSKVDIWAVGVLAYELIAGRPPFEVADEAKTVTRIIYDHDIKFPASFPEALRDFIRHALIKDPNSRPGASKLLTHPWITENLSQAVNSNRSERYRKEKASLFYPLPLSHNTSISAAAPQILPMKHTDAVFQGATITTGHTVHPKTVLKTPQPDRSLSYISTSATSSPTHTNHDNLFSTPSHPPLASTVMASAPTTPQGDSSSSQCSSMLQRQYSCPPAQQASMTIQPTKYRPSPLSRNVSGMAAAAAAPSTPTKSNQTNPSPSLAAAAPPSQPNWEQLWQVHCASQSYLRAHPHSSSATSQTASECKGHFAGKEGEVGQPSQHMIARVIDSLQQSIAALSRPGEDEGVTYSPQQLNDILTKSQSHGIVHASAATYLKTPAAANDSLRGRPPIIPGTLTILNRTASAAPSRPASPFLANLKHLCIPAGPGEYPQAMASPGVQASPGPAGPGIKERMKWHLARQAGP</sequence>
<dbReference type="SMART" id="SM00220">
    <property type="entry name" value="S_TKc"/>
    <property type="match status" value="1"/>
</dbReference>
<feature type="compositionally biased region" description="Polar residues" evidence="9">
    <location>
        <begin position="436"/>
        <end position="447"/>
    </location>
</feature>
<keyword evidence="4" id="KW-0418">Kinase</keyword>
<evidence type="ECO:0000256" key="8">
    <source>
        <dbReference type="PIRSR" id="PIRSR630616-3"/>
    </source>
</evidence>
<proteinExistence type="predicted"/>
<name>A0A250WXB9_9CHLO</name>
<feature type="binding site" evidence="7">
    <location>
        <begin position="180"/>
        <end position="181"/>
    </location>
    <ligand>
        <name>ATP</name>
        <dbReference type="ChEBI" id="CHEBI:30616"/>
    </ligand>
</feature>
<dbReference type="Pfam" id="PF00069">
    <property type="entry name" value="Pkinase"/>
    <property type="match status" value="1"/>
</dbReference>
<feature type="cross-link" description="Glycyl lysine isopeptide (Lys-Gly) (interchain with G-Cter in SUMO2)" evidence="8">
    <location>
        <position position="178"/>
    </location>
</feature>
<accession>A0A250WXB9</accession>
<dbReference type="InterPro" id="IPR030616">
    <property type="entry name" value="Aur-like"/>
</dbReference>
<evidence type="ECO:0000256" key="4">
    <source>
        <dbReference type="ARBA" id="ARBA00022777"/>
    </source>
</evidence>
<dbReference type="InterPro" id="IPR000719">
    <property type="entry name" value="Prot_kinase_dom"/>
</dbReference>
<dbReference type="AlphaFoldDB" id="A0A250WXB9"/>
<feature type="compositionally biased region" description="Low complexity" evidence="9">
    <location>
        <begin position="403"/>
        <end position="416"/>
    </location>
</feature>
<feature type="binding site" evidence="7">
    <location>
        <position position="81"/>
    </location>
    <ligand>
        <name>ATP</name>
        <dbReference type="ChEBI" id="CHEBI:30616"/>
    </ligand>
</feature>
<dbReference type="GO" id="GO:0005524">
    <property type="term" value="F:ATP binding"/>
    <property type="evidence" value="ECO:0007669"/>
    <property type="project" value="UniProtKB-KW"/>
</dbReference>
<keyword evidence="5 7" id="KW-0067">ATP-binding</keyword>
<keyword evidence="3 7" id="KW-0547">Nucleotide-binding</keyword>
<protein>
    <recommendedName>
        <fullName evidence="10">Protein kinase domain-containing protein</fullName>
    </recommendedName>
</protein>
<dbReference type="EMBL" id="BEGY01000012">
    <property type="protein sequence ID" value="GAX75483.1"/>
    <property type="molecule type" value="Genomic_DNA"/>
</dbReference>
<evidence type="ECO:0000256" key="2">
    <source>
        <dbReference type="ARBA" id="ARBA00022679"/>
    </source>
</evidence>
<organism evidence="11 12">
    <name type="scientific">Chlamydomonas eustigma</name>
    <dbReference type="NCBI Taxonomy" id="1157962"/>
    <lineage>
        <taxon>Eukaryota</taxon>
        <taxon>Viridiplantae</taxon>
        <taxon>Chlorophyta</taxon>
        <taxon>core chlorophytes</taxon>
        <taxon>Chlorophyceae</taxon>
        <taxon>CS clade</taxon>
        <taxon>Chlamydomonadales</taxon>
        <taxon>Chlamydomonadaceae</taxon>
        <taxon>Chlamydomonas</taxon>
    </lineage>
</organism>
<feature type="binding site" evidence="7">
    <location>
        <position position="195"/>
    </location>
    <ligand>
        <name>ATP</name>
        <dbReference type="ChEBI" id="CHEBI:30616"/>
    </ligand>
</feature>
<evidence type="ECO:0000313" key="12">
    <source>
        <dbReference type="Proteomes" id="UP000232323"/>
    </source>
</evidence>
<dbReference type="InterPro" id="IPR011009">
    <property type="entry name" value="Kinase-like_dom_sf"/>
</dbReference>
<dbReference type="PROSITE" id="PS00108">
    <property type="entry name" value="PROTEIN_KINASE_ST"/>
    <property type="match status" value="1"/>
</dbReference>
<dbReference type="SUPFAM" id="SSF56112">
    <property type="entry name" value="Protein kinase-like (PK-like)"/>
    <property type="match status" value="1"/>
</dbReference>
<dbReference type="Gene3D" id="1.10.510.10">
    <property type="entry name" value="Transferase(Phosphotransferase) domain 1"/>
    <property type="match status" value="1"/>
</dbReference>
<feature type="domain" description="Protein kinase" evidence="10">
    <location>
        <begin position="52"/>
        <end position="326"/>
    </location>
</feature>
<reference evidence="11 12" key="1">
    <citation type="submission" date="2017-08" db="EMBL/GenBank/DDBJ databases">
        <title>Acidophilic green algal genome provides insights into adaptation to an acidic environment.</title>
        <authorList>
            <person name="Hirooka S."/>
            <person name="Hirose Y."/>
            <person name="Kanesaki Y."/>
            <person name="Higuchi S."/>
            <person name="Fujiwara T."/>
            <person name="Onuma R."/>
            <person name="Era A."/>
            <person name="Ohbayashi R."/>
            <person name="Uzuka A."/>
            <person name="Nozaki H."/>
            <person name="Yoshikawa H."/>
            <person name="Miyagishima S.Y."/>
        </authorList>
    </citation>
    <scope>NUCLEOTIDE SEQUENCE [LARGE SCALE GENOMIC DNA]</scope>
    <source>
        <strain evidence="11 12">NIES-2499</strain>
    </source>
</reference>
<dbReference type="GO" id="GO:0004674">
    <property type="term" value="F:protein serine/threonine kinase activity"/>
    <property type="evidence" value="ECO:0007669"/>
    <property type="project" value="UniProtKB-KW"/>
</dbReference>
<keyword evidence="12" id="KW-1185">Reference proteome</keyword>
<dbReference type="PROSITE" id="PS50011">
    <property type="entry name" value="PROTEIN_KINASE_DOM"/>
    <property type="match status" value="1"/>
</dbReference>
<gene>
    <name evidence="11" type="ORF">CEUSTIGMA_g2926.t1</name>
</gene>
<dbReference type="Proteomes" id="UP000232323">
    <property type="component" value="Unassembled WGS sequence"/>
</dbReference>
<evidence type="ECO:0000256" key="9">
    <source>
        <dbReference type="SAM" id="MobiDB-lite"/>
    </source>
</evidence>
<dbReference type="OrthoDB" id="40902at2759"/>
<evidence type="ECO:0000256" key="1">
    <source>
        <dbReference type="ARBA" id="ARBA00022527"/>
    </source>
</evidence>